<dbReference type="EMBL" id="UINC01169597">
    <property type="protein sequence ID" value="SVD73214.1"/>
    <property type="molecule type" value="Genomic_DNA"/>
</dbReference>
<dbReference type="SUPFAM" id="SSF51556">
    <property type="entry name" value="Metallo-dependent hydrolases"/>
    <property type="match status" value="1"/>
</dbReference>
<evidence type="ECO:0000313" key="1">
    <source>
        <dbReference type="EMBL" id="SVD73214.1"/>
    </source>
</evidence>
<gene>
    <name evidence="1" type="ORF">METZ01_LOCUS426068</name>
</gene>
<protein>
    <submittedName>
        <fullName evidence="1">Uncharacterized protein</fullName>
    </submittedName>
</protein>
<reference evidence="1" key="1">
    <citation type="submission" date="2018-05" db="EMBL/GenBank/DDBJ databases">
        <authorList>
            <person name="Lanie J.A."/>
            <person name="Ng W.-L."/>
            <person name="Kazmierczak K.M."/>
            <person name="Andrzejewski T.M."/>
            <person name="Davidsen T.M."/>
            <person name="Wayne K.J."/>
            <person name="Tettelin H."/>
            <person name="Glass J.I."/>
            <person name="Rusch D."/>
            <person name="Podicherti R."/>
            <person name="Tsui H.-C.T."/>
            <person name="Winkler M.E."/>
        </authorList>
    </citation>
    <scope>NUCLEOTIDE SEQUENCE</scope>
</reference>
<dbReference type="AlphaFoldDB" id="A0A382XQQ7"/>
<dbReference type="Gene3D" id="3.20.20.140">
    <property type="entry name" value="Metal-dependent hydrolases"/>
    <property type="match status" value="1"/>
</dbReference>
<feature type="non-terminal residue" evidence="1">
    <location>
        <position position="48"/>
    </location>
</feature>
<proteinExistence type="predicted"/>
<accession>A0A382XQQ7</accession>
<organism evidence="1">
    <name type="scientific">marine metagenome</name>
    <dbReference type="NCBI Taxonomy" id="408172"/>
    <lineage>
        <taxon>unclassified sequences</taxon>
        <taxon>metagenomes</taxon>
        <taxon>ecological metagenomes</taxon>
    </lineage>
</organism>
<name>A0A382XQQ7_9ZZZZ</name>
<dbReference type="InterPro" id="IPR032466">
    <property type="entry name" value="Metal_Hydrolase"/>
</dbReference>
<sequence length="48" mass="5702">MLTICTTLESFKKIKLIINQYKNIFGTFGIHPHETKNNIKIDYKYILN</sequence>